<dbReference type="EMBL" id="CP031769">
    <property type="protein sequence ID" value="AXR08603.1"/>
    <property type="molecule type" value="Genomic_DNA"/>
</dbReference>
<evidence type="ECO:0000256" key="2">
    <source>
        <dbReference type="ARBA" id="ARBA00022679"/>
    </source>
</evidence>
<dbReference type="GO" id="GO:0009244">
    <property type="term" value="P:lipopolysaccharide core region biosynthetic process"/>
    <property type="evidence" value="ECO:0007669"/>
    <property type="project" value="TreeGrafter"/>
</dbReference>
<dbReference type="Proteomes" id="UP000262073">
    <property type="component" value="Chromosome"/>
</dbReference>
<evidence type="ECO:0000256" key="1">
    <source>
        <dbReference type="ARBA" id="ARBA00022676"/>
    </source>
</evidence>
<evidence type="ECO:0000313" key="3">
    <source>
        <dbReference type="EMBL" id="AXR08603.1"/>
    </source>
</evidence>
<dbReference type="Pfam" id="PF01075">
    <property type="entry name" value="Glyco_transf_9"/>
    <property type="match status" value="1"/>
</dbReference>
<organism evidence="3 4">
    <name type="scientific">Salinimonas sediminis</name>
    <dbReference type="NCBI Taxonomy" id="2303538"/>
    <lineage>
        <taxon>Bacteria</taxon>
        <taxon>Pseudomonadati</taxon>
        <taxon>Pseudomonadota</taxon>
        <taxon>Gammaproteobacteria</taxon>
        <taxon>Alteromonadales</taxon>
        <taxon>Alteromonadaceae</taxon>
        <taxon>Alteromonas/Salinimonas group</taxon>
        <taxon>Salinimonas</taxon>
    </lineage>
</organism>
<dbReference type="GO" id="GO:0005829">
    <property type="term" value="C:cytosol"/>
    <property type="evidence" value="ECO:0007669"/>
    <property type="project" value="TreeGrafter"/>
</dbReference>
<dbReference type="AlphaFoldDB" id="A0A346NSU6"/>
<gene>
    <name evidence="3" type="ORF">D0Y50_19105</name>
</gene>
<dbReference type="SUPFAM" id="SSF53756">
    <property type="entry name" value="UDP-Glycosyltransferase/glycogen phosphorylase"/>
    <property type="match status" value="1"/>
</dbReference>
<sequence length="318" mass="35517">MVTRIRTQWPDAEITWVIGKIEYQLVRLMPNVRFVIFDKKEKQAAVKKLKQTLASEKFDALLMMQVALRANLASKAIRARRRIGFDWARSKELHWWFTNERIAARQHAHVLTGFMDFADQLGVPQAPLSWDIPLEEPATEWALKQAKKLGKFAVISAAASKAERNWLAPRYAQVAQQLVAQGIAVVLCGGPGKLDRQLASDIKHSSSVPLYDFVGSTSLHQMAALLQQATLVIAPDTGPTHIAAAMGTPVVGLYAHSNPRRTGPVNNLDNVVSVYDEVIEEQKGKAWDQLPWGTRAKGSDLMQRISVPMVWEKVARLI</sequence>
<dbReference type="GO" id="GO:0008713">
    <property type="term" value="F:ADP-heptose-lipopolysaccharide heptosyltransferase activity"/>
    <property type="evidence" value="ECO:0007669"/>
    <property type="project" value="TreeGrafter"/>
</dbReference>
<dbReference type="PANTHER" id="PTHR30160:SF21">
    <property type="entry name" value="LIPOPOLYSACCHARIDE CORE HEPTOSYLTRANSFERASE OPSX"/>
    <property type="match status" value="1"/>
</dbReference>
<dbReference type="OrthoDB" id="9781892at2"/>
<dbReference type="CDD" id="cd03789">
    <property type="entry name" value="GT9_LPS_heptosyltransferase"/>
    <property type="match status" value="1"/>
</dbReference>
<dbReference type="InterPro" id="IPR002201">
    <property type="entry name" value="Glyco_trans_9"/>
</dbReference>
<dbReference type="InterPro" id="IPR051199">
    <property type="entry name" value="LPS_LOS_Heptosyltrfase"/>
</dbReference>
<evidence type="ECO:0000313" key="4">
    <source>
        <dbReference type="Proteomes" id="UP000262073"/>
    </source>
</evidence>
<proteinExistence type="predicted"/>
<dbReference type="Gene3D" id="3.40.50.2000">
    <property type="entry name" value="Glycogen Phosphorylase B"/>
    <property type="match status" value="2"/>
</dbReference>
<name>A0A346NSU6_9ALTE</name>
<dbReference type="PANTHER" id="PTHR30160">
    <property type="entry name" value="TETRAACYLDISACCHARIDE 4'-KINASE-RELATED"/>
    <property type="match status" value="1"/>
</dbReference>
<keyword evidence="1" id="KW-0328">Glycosyltransferase</keyword>
<protein>
    <submittedName>
        <fullName evidence="3">Lipopolysaccharide heptosyltransferase family protein</fullName>
    </submittedName>
</protein>
<keyword evidence="2 3" id="KW-0808">Transferase</keyword>
<keyword evidence="4" id="KW-1185">Reference proteome</keyword>
<reference evidence="3 4" key="1">
    <citation type="submission" date="2018-08" db="EMBL/GenBank/DDBJ databases">
        <title>Salinimonas sediminis sp. nov., a piezophilic bacterium isolated from a deep-sea sediment sample from the New Britain Trench.</title>
        <authorList>
            <person name="Cao J."/>
        </authorList>
    </citation>
    <scope>NUCLEOTIDE SEQUENCE [LARGE SCALE GENOMIC DNA]</scope>
    <source>
        <strain evidence="3 4">N102</strain>
    </source>
</reference>
<accession>A0A346NSU6</accession>
<dbReference type="KEGG" id="salm:D0Y50_19105"/>